<name>A0A974NI94_9GAMM</name>
<dbReference type="KEGG" id="eaz:JHT90_06390"/>
<dbReference type="InterPro" id="IPR021693">
    <property type="entry name" value="DUF3275"/>
</dbReference>
<evidence type="ECO:0000313" key="2">
    <source>
        <dbReference type="EMBL" id="QQP86867.1"/>
    </source>
</evidence>
<accession>A0A974NI94</accession>
<evidence type="ECO:0000313" key="3">
    <source>
        <dbReference type="Proteomes" id="UP000595278"/>
    </source>
</evidence>
<protein>
    <submittedName>
        <fullName evidence="2">DUF3275 family protein</fullName>
    </submittedName>
</protein>
<dbReference type="RefSeq" id="WP_201095329.1">
    <property type="nucleotide sequence ID" value="NZ_CP067393.1"/>
</dbReference>
<keyword evidence="3" id="KW-1185">Reference proteome</keyword>
<dbReference type="Proteomes" id="UP000595278">
    <property type="component" value="Chromosome"/>
</dbReference>
<feature type="region of interest" description="Disordered" evidence="1">
    <location>
        <begin position="88"/>
        <end position="144"/>
    </location>
</feature>
<proteinExistence type="predicted"/>
<dbReference type="Pfam" id="PF11679">
    <property type="entry name" value="DUF3275"/>
    <property type="match status" value="1"/>
</dbReference>
<dbReference type="AlphaFoldDB" id="A0A974NI94"/>
<reference evidence="2 3" key="1">
    <citation type="submission" date="2021-01" db="EMBL/GenBank/DDBJ databases">
        <title>Entomomonas sp. F2A isolated from a house cricket (Acheta domesticus).</title>
        <authorList>
            <person name="Spergser J."/>
            <person name="Busse H.-J."/>
        </authorList>
    </citation>
    <scope>NUCLEOTIDE SEQUENCE [LARGE SCALE GENOMIC DNA]</scope>
    <source>
        <strain evidence="2 3">F2A</strain>
    </source>
</reference>
<feature type="compositionally biased region" description="Low complexity" evidence="1">
    <location>
        <begin position="118"/>
        <end position="131"/>
    </location>
</feature>
<gene>
    <name evidence="2" type="ORF">JHT90_06390</name>
</gene>
<evidence type="ECO:0000256" key="1">
    <source>
        <dbReference type="SAM" id="MobiDB-lite"/>
    </source>
</evidence>
<sequence>MITIPGTLTIVTLDGRFGPFNTAKLTTSIGEFVVKDKELDQYKAGKYQGQFVIDKIQPSHYCYGNRFVVECRAYLNSFELNENDDLTPEEEAAFSTNAQDPLEEEKPFTSDSSKKYSKAAPKPAKNKANSKQTNDSTAEAATDKSSDDEKLFGLLWPLGNSIKLDSTCDRETMRMQKARLEELGYEFDFRTQLWNLITAF</sequence>
<feature type="compositionally biased region" description="Basic and acidic residues" evidence="1">
    <location>
        <begin position="104"/>
        <end position="114"/>
    </location>
</feature>
<organism evidence="2 3">
    <name type="scientific">Entomomonas asaccharolytica</name>
    <dbReference type="NCBI Taxonomy" id="2785331"/>
    <lineage>
        <taxon>Bacteria</taxon>
        <taxon>Pseudomonadati</taxon>
        <taxon>Pseudomonadota</taxon>
        <taxon>Gammaproteobacteria</taxon>
        <taxon>Pseudomonadales</taxon>
        <taxon>Pseudomonadaceae</taxon>
        <taxon>Entomomonas</taxon>
    </lineage>
</organism>
<dbReference type="EMBL" id="CP067393">
    <property type="protein sequence ID" value="QQP86867.1"/>
    <property type="molecule type" value="Genomic_DNA"/>
</dbReference>